<dbReference type="SUPFAM" id="SSF48498">
    <property type="entry name" value="Tetracyclin repressor-like, C-terminal domain"/>
    <property type="match status" value="1"/>
</dbReference>
<keyword evidence="2 4" id="KW-0238">DNA-binding</keyword>
<evidence type="ECO:0000313" key="6">
    <source>
        <dbReference type="EMBL" id="MFC3891423.1"/>
    </source>
</evidence>
<protein>
    <submittedName>
        <fullName evidence="6">TetR/AcrR family transcriptional regulator</fullName>
    </submittedName>
</protein>
<organism evidence="6 7">
    <name type="scientific">Lentzea rhizosphaerae</name>
    <dbReference type="NCBI Taxonomy" id="2041025"/>
    <lineage>
        <taxon>Bacteria</taxon>
        <taxon>Bacillati</taxon>
        <taxon>Actinomycetota</taxon>
        <taxon>Actinomycetes</taxon>
        <taxon>Pseudonocardiales</taxon>
        <taxon>Pseudonocardiaceae</taxon>
        <taxon>Lentzea</taxon>
    </lineage>
</organism>
<evidence type="ECO:0000256" key="3">
    <source>
        <dbReference type="ARBA" id="ARBA00023163"/>
    </source>
</evidence>
<reference evidence="7" key="1">
    <citation type="journal article" date="2019" name="Int. J. Syst. Evol. Microbiol.">
        <title>The Global Catalogue of Microorganisms (GCM) 10K type strain sequencing project: providing services to taxonomists for standard genome sequencing and annotation.</title>
        <authorList>
            <consortium name="The Broad Institute Genomics Platform"/>
            <consortium name="The Broad Institute Genome Sequencing Center for Infectious Disease"/>
            <person name="Wu L."/>
            <person name="Ma J."/>
        </authorList>
    </citation>
    <scope>NUCLEOTIDE SEQUENCE [LARGE SCALE GENOMIC DNA]</scope>
    <source>
        <strain evidence="7">CGMCC 4.7405</strain>
    </source>
</reference>
<dbReference type="PANTHER" id="PTHR47506">
    <property type="entry name" value="TRANSCRIPTIONAL REGULATORY PROTEIN"/>
    <property type="match status" value="1"/>
</dbReference>
<feature type="DNA-binding region" description="H-T-H motif" evidence="4">
    <location>
        <begin position="31"/>
        <end position="50"/>
    </location>
</feature>
<dbReference type="Pfam" id="PF00440">
    <property type="entry name" value="TetR_N"/>
    <property type="match status" value="1"/>
</dbReference>
<comment type="caution">
    <text evidence="6">The sequence shown here is derived from an EMBL/GenBank/DDBJ whole genome shotgun (WGS) entry which is preliminary data.</text>
</comment>
<dbReference type="InterPro" id="IPR023772">
    <property type="entry name" value="DNA-bd_HTH_TetR-type_CS"/>
</dbReference>
<name>A0ABV8BM98_9PSEU</name>
<evidence type="ECO:0000256" key="4">
    <source>
        <dbReference type="PROSITE-ProRule" id="PRU00335"/>
    </source>
</evidence>
<keyword evidence="3" id="KW-0804">Transcription</keyword>
<keyword evidence="1" id="KW-0805">Transcription regulation</keyword>
<dbReference type="Gene3D" id="1.10.357.10">
    <property type="entry name" value="Tetracycline Repressor, domain 2"/>
    <property type="match status" value="1"/>
</dbReference>
<evidence type="ECO:0000259" key="5">
    <source>
        <dbReference type="PROSITE" id="PS50977"/>
    </source>
</evidence>
<dbReference type="Proteomes" id="UP001595690">
    <property type="component" value="Unassembled WGS sequence"/>
</dbReference>
<dbReference type="InterPro" id="IPR036271">
    <property type="entry name" value="Tet_transcr_reg_TetR-rel_C_sf"/>
</dbReference>
<dbReference type="InterPro" id="IPR009057">
    <property type="entry name" value="Homeodomain-like_sf"/>
</dbReference>
<accession>A0ABV8BM98</accession>
<keyword evidence="7" id="KW-1185">Reference proteome</keyword>
<dbReference type="Gene3D" id="1.10.10.60">
    <property type="entry name" value="Homeodomain-like"/>
    <property type="match status" value="1"/>
</dbReference>
<dbReference type="InterPro" id="IPR011075">
    <property type="entry name" value="TetR_C"/>
</dbReference>
<evidence type="ECO:0000256" key="1">
    <source>
        <dbReference type="ARBA" id="ARBA00023015"/>
    </source>
</evidence>
<evidence type="ECO:0000256" key="2">
    <source>
        <dbReference type="ARBA" id="ARBA00023125"/>
    </source>
</evidence>
<dbReference type="PANTHER" id="PTHR47506:SF1">
    <property type="entry name" value="HTH-TYPE TRANSCRIPTIONAL REGULATOR YJDC"/>
    <property type="match status" value="1"/>
</dbReference>
<dbReference type="PROSITE" id="PS50977">
    <property type="entry name" value="HTH_TETR_2"/>
    <property type="match status" value="1"/>
</dbReference>
<dbReference type="RefSeq" id="WP_382370711.1">
    <property type="nucleotide sequence ID" value="NZ_JBHRZI010000011.1"/>
</dbReference>
<dbReference type="InterPro" id="IPR001647">
    <property type="entry name" value="HTH_TetR"/>
</dbReference>
<proteinExistence type="predicted"/>
<sequence length="201" mass="21423">MARSGPRTFDRDAALEAATLVFWEHGYAGTSISQLTTAMNINPPSLYAAFGDKRALFTEVVDRYNATHGRFMADAFAEETTATGLVARLIMGAAEHYAEGNHPPGCLVIAAAANNSPSNAEVSIELADRRNANRDLLQARIADAIKAGELPADADARGLATYVVAVIQGMSQQARDGVNTETLTMVGEMALRMWPVQPVSA</sequence>
<evidence type="ECO:0000313" key="7">
    <source>
        <dbReference type="Proteomes" id="UP001595690"/>
    </source>
</evidence>
<dbReference type="Pfam" id="PF16925">
    <property type="entry name" value="TetR_C_13"/>
    <property type="match status" value="1"/>
</dbReference>
<dbReference type="PROSITE" id="PS01081">
    <property type="entry name" value="HTH_TETR_1"/>
    <property type="match status" value="1"/>
</dbReference>
<dbReference type="SUPFAM" id="SSF46689">
    <property type="entry name" value="Homeodomain-like"/>
    <property type="match status" value="1"/>
</dbReference>
<gene>
    <name evidence="6" type="ORF">ACFOWZ_08040</name>
</gene>
<dbReference type="EMBL" id="JBHRZI010000011">
    <property type="protein sequence ID" value="MFC3891423.1"/>
    <property type="molecule type" value="Genomic_DNA"/>
</dbReference>
<feature type="domain" description="HTH tetR-type" evidence="5">
    <location>
        <begin position="8"/>
        <end position="68"/>
    </location>
</feature>